<dbReference type="EMBL" id="FMYP01000075">
    <property type="protein sequence ID" value="SDD04337.1"/>
    <property type="molecule type" value="Genomic_DNA"/>
</dbReference>
<sequence>MDVFNLMYHLKCCPEPLLQRFGINHGEILPTEIFVKDMFRKILGDFNVADSEFPPLPSIQQIDENHLFSIQIGCWLFSYPKFNQNPTLIPKIHEFLYFDLAKLSEFVKYRNWIEDDDRTEEFVRLALKRCDILPTGETAKVAANRLEALDTIKRQKVLNETNESIERIKDIRKAMAEKKAREAANVYGRE</sequence>
<evidence type="ECO:0000313" key="2">
    <source>
        <dbReference type="Proteomes" id="UP000199452"/>
    </source>
</evidence>
<dbReference type="Proteomes" id="UP000199452">
    <property type="component" value="Unassembled WGS sequence"/>
</dbReference>
<dbReference type="AlphaFoldDB" id="A0A1G6RK33"/>
<proteinExistence type="predicted"/>
<dbReference type="RefSeq" id="WP_092440467.1">
    <property type="nucleotide sequence ID" value="NZ_FMYP01000075.1"/>
</dbReference>
<dbReference type="STRING" id="1640674.SAMN05216323_107513"/>
<keyword evidence="2" id="KW-1185">Reference proteome</keyword>
<organism evidence="1 2">
    <name type="scientific">Williamwhitmania taraxaci</name>
    <dbReference type="NCBI Taxonomy" id="1640674"/>
    <lineage>
        <taxon>Bacteria</taxon>
        <taxon>Pseudomonadati</taxon>
        <taxon>Bacteroidota</taxon>
        <taxon>Bacteroidia</taxon>
        <taxon>Bacteroidales</taxon>
        <taxon>Williamwhitmaniaceae</taxon>
        <taxon>Williamwhitmania</taxon>
    </lineage>
</organism>
<dbReference type="OrthoDB" id="979204at2"/>
<protein>
    <submittedName>
        <fullName evidence="1">Uncharacterized protein</fullName>
    </submittedName>
</protein>
<name>A0A1G6RK33_9BACT</name>
<gene>
    <name evidence="1" type="ORF">SAMN05216323_107513</name>
</gene>
<accession>A0A1G6RK33</accession>
<evidence type="ECO:0000313" key="1">
    <source>
        <dbReference type="EMBL" id="SDD04337.1"/>
    </source>
</evidence>
<reference evidence="1 2" key="1">
    <citation type="submission" date="2016-09" db="EMBL/GenBank/DDBJ databases">
        <authorList>
            <person name="Capua I."/>
            <person name="De Benedictis P."/>
            <person name="Joannis T."/>
            <person name="Lombin L.H."/>
            <person name="Cattoli G."/>
        </authorList>
    </citation>
    <scope>NUCLEOTIDE SEQUENCE [LARGE SCALE GENOMIC DNA]</scope>
    <source>
        <strain evidence="1 2">A7P-90m</strain>
    </source>
</reference>